<name>A0AAD7MIK9_9AGAR</name>
<evidence type="ECO:0000256" key="2">
    <source>
        <dbReference type="ARBA" id="ARBA00022703"/>
    </source>
</evidence>
<dbReference type="Pfam" id="PF00656">
    <property type="entry name" value="Peptidase_C14"/>
    <property type="match status" value="1"/>
</dbReference>
<dbReference type="SUPFAM" id="SSF52129">
    <property type="entry name" value="Caspase-like"/>
    <property type="match status" value="1"/>
</dbReference>
<evidence type="ECO:0000313" key="6">
    <source>
        <dbReference type="EMBL" id="KAJ7717809.1"/>
    </source>
</evidence>
<accession>A0AAD7MIK9</accession>
<dbReference type="GO" id="GO:0006915">
    <property type="term" value="P:apoptotic process"/>
    <property type="evidence" value="ECO:0007669"/>
    <property type="project" value="UniProtKB-KW"/>
</dbReference>
<gene>
    <name evidence="6" type="ORF">B0H16DRAFT_1798838</name>
</gene>
<reference evidence="6" key="1">
    <citation type="submission" date="2023-03" db="EMBL/GenBank/DDBJ databases">
        <title>Massive genome expansion in bonnet fungi (Mycena s.s.) driven by repeated elements and novel gene families across ecological guilds.</title>
        <authorList>
            <consortium name="Lawrence Berkeley National Laboratory"/>
            <person name="Harder C.B."/>
            <person name="Miyauchi S."/>
            <person name="Viragh M."/>
            <person name="Kuo A."/>
            <person name="Thoen E."/>
            <person name="Andreopoulos B."/>
            <person name="Lu D."/>
            <person name="Skrede I."/>
            <person name="Drula E."/>
            <person name="Henrissat B."/>
            <person name="Morin E."/>
            <person name="Kohler A."/>
            <person name="Barry K."/>
            <person name="LaButti K."/>
            <person name="Morin E."/>
            <person name="Salamov A."/>
            <person name="Lipzen A."/>
            <person name="Mereny Z."/>
            <person name="Hegedus B."/>
            <person name="Baldrian P."/>
            <person name="Stursova M."/>
            <person name="Weitz H."/>
            <person name="Taylor A."/>
            <person name="Grigoriev I.V."/>
            <person name="Nagy L.G."/>
            <person name="Martin F."/>
            <person name="Kauserud H."/>
        </authorList>
    </citation>
    <scope>NUCLEOTIDE SEQUENCE</scope>
    <source>
        <strain evidence="6">CBHHK182m</strain>
    </source>
</reference>
<dbReference type="Proteomes" id="UP001215598">
    <property type="component" value="Unassembled WGS sequence"/>
</dbReference>
<evidence type="ECO:0000256" key="3">
    <source>
        <dbReference type="ARBA" id="ARBA00022807"/>
    </source>
</evidence>
<dbReference type="PANTHER" id="PTHR48104">
    <property type="entry name" value="METACASPASE-4"/>
    <property type="match status" value="1"/>
</dbReference>
<sequence length="388" mass="41805">MKLSVHVLALGGLGFQYASSSIPDLHGCVNDAKAFQKFVEEKLGPDTQIKVLHNADATRANILNKFQTFLVGNEGIAKGDAIVFFYAGHGGNPVADTPKGKVETICPHDERLMIDGHLIHGIPDFTFCHLFNELAAARGNNVTAIFDSCHSGGIGRLGVGVRYAPGGPAIPAHLDSERFRKRADMSQEAPYGFSYKHMESHVLLAACHETQLAHEGDFAGVYRGYFSESLVRQLYTSPLDTTTNRDIIHLTDHWAGQHPQVEGVHKTRALFSETYPKAYNALPVLQGKKPGLFEIKMGSTSSVVPGTEFLVTDGDSTIGALTAREVLFHSCVCVFTAANGPTGLGRRWKAVASKWNHTMLKSFLSPGFDAAATAALFPADTSVPGLGS</sequence>
<feature type="signal peptide" evidence="4">
    <location>
        <begin position="1"/>
        <end position="20"/>
    </location>
</feature>
<protein>
    <submittedName>
        <fullName evidence="6">Caspase domain-containing protein</fullName>
    </submittedName>
</protein>
<dbReference type="Gene3D" id="3.40.50.1460">
    <property type="match status" value="1"/>
</dbReference>
<keyword evidence="4" id="KW-0732">Signal</keyword>
<keyword evidence="2" id="KW-0053">Apoptosis</keyword>
<dbReference type="PANTHER" id="PTHR48104:SF30">
    <property type="entry name" value="METACASPASE-1"/>
    <property type="match status" value="1"/>
</dbReference>
<dbReference type="GO" id="GO:0004197">
    <property type="term" value="F:cysteine-type endopeptidase activity"/>
    <property type="evidence" value="ECO:0007669"/>
    <property type="project" value="InterPro"/>
</dbReference>
<evidence type="ECO:0000259" key="5">
    <source>
        <dbReference type="Pfam" id="PF00656"/>
    </source>
</evidence>
<dbReference type="GO" id="GO:0006508">
    <property type="term" value="P:proteolysis"/>
    <property type="evidence" value="ECO:0007669"/>
    <property type="project" value="InterPro"/>
</dbReference>
<dbReference type="EMBL" id="JARKIB010000272">
    <property type="protein sequence ID" value="KAJ7717809.1"/>
    <property type="molecule type" value="Genomic_DNA"/>
</dbReference>
<dbReference type="InterPro" id="IPR029030">
    <property type="entry name" value="Caspase-like_dom_sf"/>
</dbReference>
<feature type="domain" description="Peptidase C14 caspase" evidence="5">
    <location>
        <begin position="21"/>
        <end position="236"/>
    </location>
</feature>
<dbReference type="InterPro" id="IPR050452">
    <property type="entry name" value="Metacaspase"/>
</dbReference>
<keyword evidence="3" id="KW-0788">Thiol protease</keyword>
<comment type="caution">
    <text evidence="6">The sequence shown here is derived from an EMBL/GenBank/DDBJ whole genome shotgun (WGS) entry which is preliminary data.</text>
</comment>
<dbReference type="GO" id="GO:0005737">
    <property type="term" value="C:cytoplasm"/>
    <property type="evidence" value="ECO:0007669"/>
    <property type="project" value="TreeGrafter"/>
</dbReference>
<feature type="chain" id="PRO_5041905945" evidence="4">
    <location>
        <begin position="21"/>
        <end position="388"/>
    </location>
</feature>
<organism evidence="6 7">
    <name type="scientific">Mycena metata</name>
    <dbReference type="NCBI Taxonomy" id="1033252"/>
    <lineage>
        <taxon>Eukaryota</taxon>
        <taxon>Fungi</taxon>
        <taxon>Dikarya</taxon>
        <taxon>Basidiomycota</taxon>
        <taxon>Agaricomycotina</taxon>
        <taxon>Agaricomycetes</taxon>
        <taxon>Agaricomycetidae</taxon>
        <taxon>Agaricales</taxon>
        <taxon>Marasmiineae</taxon>
        <taxon>Mycenaceae</taxon>
        <taxon>Mycena</taxon>
    </lineage>
</organism>
<keyword evidence="3" id="KW-0378">Hydrolase</keyword>
<dbReference type="AlphaFoldDB" id="A0AAD7MIK9"/>
<evidence type="ECO:0000313" key="7">
    <source>
        <dbReference type="Proteomes" id="UP001215598"/>
    </source>
</evidence>
<proteinExistence type="inferred from homology"/>
<keyword evidence="3" id="KW-0645">Protease</keyword>
<comment type="similarity">
    <text evidence="1">Belongs to the peptidase C14B family.</text>
</comment>
<evidence type="ECO:0000256" key="4">
    <source>
        <dbReference type="SAM" id="SignalP"/>
    </source>
</evidence>
<dbReference type="InterPro" id="IPR011600">
    <property type="entry name" value="Pept_C14_caspase"/>
</dbReference>
<keyword evidence="7" id="KW-1185">Reference proteome</keyword>
<evidence type="ECO:0000256" key="1">
    <source>
        <dbReference type="ARBA" id="ARBA00009005"/>
    </source>
</evidence>